<protein>
    <submittedName>
        <fullName evidence="2">Uncharacterized protein</fullName>
    </submittedName>
</protein>
<dbReference type="AlphaFoldDB" id="A0AAV9MHC1"/>
<evidence type="ECO:0000313" key="2">
    <source>
        <dbReference type="EMBL" id="KAK4737363.1"/>
    </source>
</evidence>
<reference evidence="2 3" key="1">
    <citation type="submission" date="2023-10" db="EMBL/GenBank/DDBJ databases">
        <title>Genome-Wide Identification Analysis in wild type Solanum Pinnatisectum Reveals Some Genes Defensing Phytophthora Infestans.</title>
        <authorList>
            <person name="Sun C."/>
        </authorList>
    </citation>
    <scope>NUCLEOTIDE SEQUENCE [LARGE SCALE GENOMIC DNA]</scope>
    <source>
        <strain evidence="2">LQN</strain>
        <tissue evidence="2">Leaf</tissue>
    </source>
</reference>
<dbReference type="PANTHER" id="PTHR33067:SF9">
    <property type="entry name" value="RNA-DIRECTED DNA POLYMERASE"/>
    <property type="match status" value="1"/>
</dbReference>
<feature type="region of interest" description="Disordered" evidence="1">
    <location>
        <begin position="31"/>
        <end position="50"/>
    </location>
</feature>
<evidence type="ECO:0000256" key="1">
    <source>
        <dbReference type="SAM" id="MobiDB-lite"/>
    </source>
</evidence>
<dbReference type="Gene3D" id="2.40.70.10">
    <property type="entry name" value="Acid Proteases"/>
    <property type="match status" value="2"/>
</dbReference>
<comment type="caution">
    <text evidence="2">The sequence shown here is derived from an EMBL/GenBank/DDBJ whole genome shotgun (WGS) entry which is preliminary data.</text>
</comment>
<keyword evidence="3" id="KW-1185">Reference proteome</keyword>
<proteinExistence type="predicted"/>
<accession>A0AAV9MHC1</accession>
<dbReference type="EMBL" id="JAWPEI010000001">
    <property type="protein sequence ID" value="KAK4737363.1"/>
    <property type="molecule type" value="Genomic_DNA"/>
</dbReference>
<sequence length="207" mass="23008">MGDNNTTYITDLGENGNKDLDVVTHNGKVAVGNMKGNNEAPAHEEDRGIEEEETPIHLSPLMQKTLSINLPLVEALLEMPGYAKFMKELVTKKRSLDFETIEVSHSCSAIMTNEMIKKKEDPGSFTIRCTIDMFQFAKALCDLRAGINLMTYAIYKQLGLGEIKSTTMRLLIIDGEIPIILGRPFLATGRALVDVESGELKFRVNED</sequence>
<evidence type="ECO:0000313" key="3">
    <source>
        <dbReference type="Proteomes" id="UP001311915"/>
    </source>
</evidence>
<gene>
    <name evidence="2" type="ORF">R3W88_001060</name>
</gene>
<name>A0AAV9MHC1_9SOLN</name>
<dbReference type="InterPro" id="IPR021109">
    <property type="entry name" value="Peptidase_aspartic_dom_sf"/>
</dbReference>
<organism evidence="2 3">
    <name type="scientific">Solanum pinnatisectum</name>
    <name type="common">tansyleaf nightshade</name>
    <dbReference type="NCBI Taxonomy" id="50273"/>
    <lineage>
        <taxon>Eukaryota</taxon>
        <taxon>Viridiplantae</taxon>
        <taxon>Streptophyta</taxon>
        <taxon>Embryophyta</taxon>
        <taxon>Tracheophyta</taxon>
        <taxon>Spermatophyta</taxon>
        <taxon>Magnoliopsida</taxon>
        <taxon>eudicotyledons</taxon>
        <taxon>Gunneridae</taxon>
        <taxon>Pentapetalae</taxon>
        <taxon>asterids</taxon>
        <taxon>lamiids</taxon>
        <taxon>Solanales</taxon>
        <taxon>Solanaceae</taxon>
        <taxon>Solanoideae</taxon>
        <taxon>Solaneae</taxon>
        <taxon>Solanum</taxon>
    </lineage>
</organism>
<dbReference type="Proteomes" id="UP001311915">
    <property type="component" value="Unassembled WGS sequence"/>
</dbReference>
<dbReference type="PANTHER" id="PTHR33067">
    <property type="entry name" value="RNA-DIRECTED DNA POLYMERASE-RELATED"/>
    <property type="match status" value="1"/>
</dbReference>